<proteinExistence type="inferred from homology"/>
<feature type="domain" description="Protein kinase" evidence="8">
    <location>
        <begin position="319"/>
        <end position="574"/>
    </location>
</feature>
<organism evidence="11 12">
    <name type="scientific">Chanos chanos</name>
    <name type="common">Milkfish</name>
    <name type="synonym">Mugil chanos</name>
    <dbReference type="NCBI Taxonomy" id="29144"/>
    <lineage>
        <taxon>Eukaryota</taxon>
        <taxon>Metazoa</taxon>
        <taxon>Chordata</taxon>
        <taxon>Craniata</taxon>
        <taxon>Vertebrata</taxon>
        <taxon>Euteleostomi</taxon>
        <taxon>Actinopterygii</taxon>
        <taxon>Neopterygii</taxon>
        <taxon>Teleostei</taxon>
        <taxon>Ostariophysi</taxon>
        <taxon>Gonorynchiformes</taxon>
        <taxon>Chanidae</taxon>
        <taxon>Chanos</taxon>
    </lineage>
</organism>
<dbReference type="InterPro" id="IPR013783">
    <property type="entry name" value="Ig-like_fold"/>
</dbReference>
<dbReference type="InParanoid" id="A0A6J2UUT7"/>
<evidence type="ECO:0000259" key="9">
    <source>
        <dbReference type="PROSITE" id="PS50835"/>
    </source>
</evidence>
<dbReference type="FunFam" id="2.60.40.10:FF:000080">
    <property type="entry name" value="Myosin light chain kinase, smooth muscle"/>
    <property type="match status" value="1"/>
</dbReference>
<dbReference type="SMART" id="SM00408">
    <property type="entry name" value="IGc2"/>
    <property type="match status" value="2"/>
</dbReference>
<dbReference type="SMART" id="SM00220">
    <property type="entry name" value="S_TKc"/>
    <property type="match status" value="1"/>
</dbReference>
<dbReference type="InterPro" id="IPR003961">
    <property type="entry name" value="FN3_dom"/>
</dbReference>
<dbReference type="PROSITE" id="PS50835">
    <property type="entry name" value="IG_LIKE"/>
    <property type="match status" value="2"/>
</dbReference>
<accession>A0A6J2UUT7</accession>
<evidence type="ECO:0000259" key="10">
    <source>
        <dbReference type="PROSITE" id="PS50853"/>
    </source>
</evidence>
<dbReference type="GO" id="GO:0004672">
    <property type="term" value="F:protein kinase activity"/>
    <property type="evidence" value="ECO:0007669"/>
    <property type="project" value="InterPro"/>
</dbReference>
<dbReference type="OrthoDB" id="6070751at2759"/>
<dbReference type="AlphaFoldDB" id="A0A6J2UUT7"/>
<dbReference type="GO" id="GO:0005524">
    <property type="term" value="F:ATP binding"/>
    <property type="evidence" value="ECO:0007669"/>
    <property type="project" value="UniProtKB-UniRule"/>
</dbReference>
<keyword evidence="11" id="KW-1185">Reference proteome</keyword>
<dbReference type="GeneID" id="115806352"/>
<dbReference type="InterPro" id="IPR011009">
    <property type="entry name" value="Kinase-like_dom_sf"/>
</dbReference>
<evidence type="ECO:0000256" key="7">
    <source>
        <dbReference type="SAM" id="MobiDB-lite"/>
    </source>
</evidence>
<keyword evidence="4 6" id="KW-0067">ATP-binding</keyword>
<dbReference type="InterPro" id="IPR017441">
    <property type="entry name" value="Protein_kinase_ATP_BS"/>
</dbReference>
<dbReference type="RefSeq" id="XP_030622886.1">
    <property type="nucleotide sequence ID" value="XM_030767026.1"/>
</dbReference>
<feature type="region of interest" description="Disordered" evidence="7">
    <location>
        <begin position="64"/>
        <end position="98"/>
    </location>
</feature>
<keyword evidence="5" id="KW-0393">Immunoglobulin domain</keyword>
<dbReference type="Pfam" id="PF07679">
    <property type="entry name" value="I-set"/>
    <property type="match status" value="2"/>
</dbReference>
<evidence type="ECO:0000256" key="3">
    <source>
        <dbReference type="ARBA" id="ARBA00022741"/>
    </source>
</evidence>
<dbReference type="Pfam" id="PF00069">
    <property type="entry name" value="Pkinase"/>
    <property type="match status" value="1"/>
</dbReference>
<dbReference type="PANTHER" id="PTHR47633">
    <property type="entry name" value="IMMUNOGLOBULIN"/>
    <property type="match status" value="1"/>
</dbReference>
<evidence type="ECO:0000313" key="11">
    <source>
        <dbReference type="Proteomes" id="UP000504632"/>
    </source>
</evidence>
<name>A0A6J2UUT7_CHACN</name>
<reference evidence="12" key="1">
    <citation type="submission" date="2025-08" db="UniProtKB">
        <authorList>
            <consortium name="RefSeq"/>
        </authorList>
    </citation>
    <scope>IDENTIFICATION</scope>
</reference>
<dbReference type="CDD" id="cd00063">
    <property type="entry name" value="FN3"/>
    <property type="match status" value="1"/>
</dbReference>
<dbReference type="FunFam" id="1.10.510.10:FF:000594">
    <property type="entry name" value="Myosin light chain kinase isoform-III"/>
    <property type="match status" value="1"/>
</dbReference>
<feature type="region of interest" description="Disordered" evidence="7">
    <location>
        <begin position="621"/>
        <end position="640"/>
    </location>
</feature>
<evidence type="ECO:0000313" key="12">
    <source>
        <dbReference type="RefSeq" id="XP_030622886.1"/>
    </source>
</evidence>
<dbReference type="PANTHER" id="PTHR47633:SF9">
    <property type="entry name" value="NON-SPECIFIC SERINE_THREONINE PROTEIN KINASE"/>
    <property type="match status" value="1"/>
</dbReference>
<evidence type="ECO:0000256" key="4">
    <source>
        <dbReference type="ARBA" id="ARBA00022840"/>
    </source>
</evidence>
<dbReference type="PROSITE" id="PS00107">
    <property type="entry name" value="PROTEIN_KINASE_ATP"/>
    <property type="match status" value="1"/>
</dbReference>
<feature type="compositionally biased region" description="Polar residues" evidence="7">
    <location>
        <begin position="1"/>
        <end position="17"/>
    </location>
</feature>
<feature type="region of interest" description="Disordered" evidence="7">
    <location>
        <begin position="1"/>
        <end position="37"/>
    </location>
</feature>
<dbReference type="CDD" id="cd14103">
    <property type="entry name" value="STKc_MLCK"/>
    <property type="match status" value="1"/>
</dbReference>
<dbReference type="InterPro" id="IPR036116">
    <property type="entry name" value="FN3_sf"/>
</dbReference>
<dbReference type="PROSITE" id="PS50011">
    <property type="entry name" value="PROTEIN_KINASE_DOM"/>
    <property type="match status" value="1"/>
</dbReference>
<dbReference type="SUPFAM" id="SSF48726">
    <property type="entry name" value="Immunoglobulin"/>
    <property type="match status" value="2"/>
</dbReference>
<keyword evidence="3 6" id="KW-0547">Nucleotide-binding</keyword>
<feature type="domain" description="Fibronectin type-III" evidence="10">
    <location>
        <begin position="195"/>
        <end position="296"/>
    </location>
</feature>
<feature type="binding site" evidence="6">
    <location>
        <position position="348"/>
    </location>
    <ligand>
        <name>ATP</name>
        <dbReference type="ChEBI" id="CHEBI:30616"/>
    </ligand>
</feature>
<dbReference type="InterPro" id="IPR013098">
    <property type="entry name" value="Ig_I-set"/>
</dbReference>
<dbReference type="InterPro" id="IPR007110">
    <property type="entry name" value="Ig-like_dom"/>
</dbReference>
<dbReference type="SUPFAM" id="SSF49265">
    <property type="entry name" value="Fibronectin type III"/>
    <property type="match status" value="1"/>
</dbReference>
<dbReference type="Gene3D" id="1.10.510.10">
    <property type="entry name" value="Transferase(Phosphotransferase) domain 1"/>
    <property type="match status" value="1"/>
</dbReference>
<comment type="similarity">
    <text evidence="1">Belongs to the protein kinase superfamily. CAMK Ser/Thr protein kinase family.</text>
</comment>
<dbReference type="Proteomes" id="UP000504632">
    <property type="component" value="Chromosome 3"/>
</dbReference>
<feature type="compositionally biased region" description="Polar residues" evidence="7">
    <location>
        <begin position="78"/>
        <end position="87"/>
    </location>
</feature>
<dbReference type="SMART" id="SM00060">
    <property type="entry name" value="FN3"/>
    <property type="match status" value="1"/>
</dbReference>
<dbReference type="PROSITE" id="PS00108">
    <property type="entry name" value="PROTEIN_KINASE_ST"/>
    <property type="match status" value="1"/>
</dbReference>
<protein>
    <submittedName>
        <fullName evidence="12">Myosin light chain kinase, smooth muscle-like</fullName>
    </submittedName>
</protein>
<dbReference type="InterPro" id="IPR000719">
    <property type="entry name" value="Prot_kinase_dom"/>
</dbReference>
<gene>
    <name evidence="12" type="primary">LOC115806352</name>
</gene>
<dbReference type="InterPro" id="IPR003599">
    <property type="entry name" value="Ig_sub"/>
</dbReference>
<sequence>MASNSGSQKKTYVSTLRLNLKPSAPQQRETQERKRVENGTVVNIVVATGREDTPLKTGTVARVKAADAATDSQRKRLSPQTKPTNKGQDAHKSKKAPVVEFLSPQEQVEICIGQTAKLLCEFNSPFPVASCWIHNRKKVVVESQRVRVENSRNSSTLIISEVLSLDAGRYSLFVRNYRGTAQHTITLSVVDRPDPPASCPFVSQLTSSSLVLSWSGPGYDGGLAVTGYQVECRKVGPDQPGDWTELTSHCKNTSYRIRSGLDPQGEYCFRVRAQNAVGASDPSEESDCIRMETAGISKAELQSYVDVVVDTKHRVQDHYNIHEKLGVGKFGQVFRLTHKETGRVYAGKFYRGRGSKEKAAARKEIQLMNELHHPKLVQCLGAYDIGSEIVMIMEYIAGGELFERIVDDNFEHTEPTSARYMKQILEGIQYIHEKTIVHLDLKPENIVCVNTTGTLIKIIDFGLASKLEPGTPLMVLHGTPEFVAPEVINYEPVYLATDMWSIGVICYILLSGESPFQGNSDAETLALVTAAKWEFDPESFDDITAEAKDFISSLLKKDVRARLSCADALAHPWMASFSSHQGRVTKSLNKEKMRHFLVKQKWKKTGKAVLALNRMALLSNKSDTSDSPASPTDNEAEQAVQGLDEKLKSEPRFHQVLSDITEPQGSTVRMACHIYGYPDPEVVWLQDGELLEETERVRIEYEESGLCTLILTDVKPEDSGIYKCQASNSLGQALCSAKLSVEL</sequence>
<dbReference type="Gene3D" id="3.30.200.20">
    <property type="entry name" value="Phosphorylase Kinase, domain 1"/>
    <property type="match status" value="1"/>
</dbReference>
<dbReference type="SUPFAM" id="SSF56112">
    <property type="entry name" value="Protein kinase-like (PK-like)"/>
    <property type="match status" value="1"/>
</dbReference>
<dbReference type="Pfam" id="PF00041">
    <property type="entry name" value="fn3"/>
    <property type="match status" value="1"/>
</dbReference>
<feature type="domain" description="Ig-like" evidence="9">
    <location>
        <begin position="97"/>
        <end position="188"/>
    </location>
</feature>
<dbReference type="PROSITE" id="PS50853">
    <property type="entry name" value="FN3"/>
    <property type="match status" value="1"/>
</dbReference>
<evidence type="ECO:0000256" key="2">
    <source>
        <dbReference type="ARBA" id="ARBA00022737"/>
    </source>
</evidence>
<dbReference type="Gene3D" id="2.60.40.10">
    <property type="entry name" value="Immunoglobulins"/>
    <property type="match status" value="3"/>
</dbReference>
<dbReference type="SMART" id="SM00409">
    <property type="entry name" value="IG"/>
    <property type="match status" value="2"/>
</dbReference>
<dbReference type="FunFam" id="2.60.40.10:FF:001127">
    <property type="entry name" value="Myosin, light chain kinase a"/>
    <property type="match status" value="1"/>
</dbReference>
<dbReference type="InterPro" id="IPR036179">
    <property type="entry name" value="Ig-like_dom_sf"/>
</dbReference>
<dbReference type="InterPro" id="IPR003598">
    <property type="entry name" value="Ig_sub2"/>
</dbReference>
<evidence type="ECO:0000256" key="6">
    <source>
        <dbReference type="PROSITE-ProRule" id="PRU10141"/>
    </source>
</evidence>
<dbReference type="InterPro" id="IPR008271">
    <property type="entry name" value="Ser/Thr_kinase_AS"/>
</dbReference>
<keyword evidence="2" id="KW-0677">Repeat</keyword>
<evidence type="ECO:0000256" key="5">
    <source>
        <dbReference type="ARBA" id="ARBA00023319"/>
    </source>
</evidence>
<evidence type="ECO:0000259" key="8">
    <source>
        <dbReference type="PROSITE" id="PS50011"/>
    </source>
</evidence>
<evidence type="ECO:0000256" key="1">
    <source>
        <dbReference type="ARBA" id="ARBA00006692"/>
    </source>
</evidence>
<feature type="domain" description="Ig-like" evidence="9">
    <location>
        <begin position="651"/>
        <end position="740"/>
    </location>
</feature>